<proteinExistence type="predicted"/>
<name>A0A6J5NHU7_9CAUD</name>
<feature type="region of interest" description="Disordered" evidence="1">
    <location>
        <begin position="216"/>
        <end position="244"/>
    </location>
</feature>
<sequence>MTEAVIEQPKVMSSYGKRNANTERIEKEEAELEILMKGIKETPTKVVEEEPESAEEKSFKKRYGDLRRHSQEQQLNFQKQIDELKGQLQKSTEQQIKMPKSEEELAAWAQEYPDVAKIVETIALKKAKEQSSYLEERFKALDEQEKLTAREKAEAALLKIHPDFEKIKDTDEFHEWVEEQPKYIQEALYNNETDVKSASRAIDLYKADKNIGRSNNKEAAASVGVRRSKTAPDSENVEGSFKESDVNRMSIQQYEANQEAITKAIRSGKFIYDISGATR</sequence>
<organism evidence="2">
    <name type="scientific">uncultured Caudovirales phage</name>
    <dbReference type="NCBI Taxonomy" id="2100421"/>
    <lineage>
        <taxon>Viruses</taxon>
        <taxon>Duplodnaviria</taxon>
        <taxon>Heunggongvirae</taxon>
        <taxon>Uroviricota</taxon>
        <taxon>Caudoviricetes</taxon>
        <taxon>Peduoviridae</taxon>
        <taxon>Maltschvirus</taxon>
        <taxon>Maltschvirus maltsch</taxon>
    </lineage>
</organism>
<feature type="region of interest" description="Disordered" evidence="1">
    <location>
        <begin position="43"/>
        <end position="62"/>
    </location>
</feature>
<dbReference type="EMBL" id="LR796635">
    <property type="protein sequence ID" value="CAB4156478.1"/>
    <property type="molecule type" value="Genomic_DNA"/>
</dbReference>
<reference evidence="2" key="1">
    <citation type="submission" date="2020-04" db="EMBL/GenBank/DDBJ databases">
        <authorList>
            <person name="Chiriac C."/>
            <person name="Salcher M."/>
            <person name="Ghai R."/>
            <person name="Kavagutti S V."/>
        </authorList>
    </citation>
    <scope>NUCLEOTIDE SEQUENCE</scope>
</reference>
<evidence type="ECO:0000313" key="3">
    <source>
        <dbReference type="EMBL" id="CAB4181742.1"/>
    </source>
</evidence>
<evidence type="ECO:0000313" key="2">
    <source>
        <dbReference type="EMBL" id="CAB4156478.1"/>
    </source>
</evidence>
<protein>
    <submittedName>
        <fullName evidence="2">Uncharacterized protein</fullName>
    </submittedName>
</protein>
<gene>
    <name evidence="3" type="ORF">UFOVP1067_65</name>
    <name evidence="2" type="ORF">UFOVP662_65</name>
</gene>
<dbReference type="EMBL" id="LR797016">
    <property type="protein sequence ID" value="CAB4181742.1"/>
    <property type="molecule type" value="Genomic_DNA"/>
</dbReference>
<accession>A0A6J5NHU7</accession>
<evidence type="ECO:0000256" key="1">
    <source>
        <dbReference type="SAM" id="MobiDB-lite"/>
    </source>
</evidence>